<evidence type="ECO:0000313" key="5">
    <source>
        <dbReference type="Proteomes" id="UP000198304"/>
    </source>
</evidence>
<evidence type="ECO:0000259" key="2">
    <source>
        <dbReference type="Pfam" id="PF13529"/>
    </source>
</evidence>
<dbReference type="PANTHER" id="PTHR37806">
    <property type="entry name" value="LMO0724 PROTEIN"/>
    <property type="match status" value="1"/>
</dbReference>
<sequence>MTGIRGRQLRKRLRFKSKLRFTLFLMFVIAIILNGGRYYFKDNNIIHKNNRMGVEDSDIIDDIIPTKKGTITILNMDAVIDIPIKNTEYVITDLESGEVIELLITDEDGRATSSPLNYDATYEIKQVNIKTPYELRDEVYPIEINNENHEITIKNNWLEFIKAVEPIVEAAEPMVQAIESTDDGNVKITEVYIPVGTIMQKPELPNGCEITSLTAVLNYYGYEVSKTEMADVYLPKEPFIARDGTLYGANPYKAYAGDPRDQRGGFYVFAPPIVDAAKNYFEAAGGNMNPIDVSQSTREEIIDYLNEGIPVVIWMTIDLKAPRIGYAWYFHDTEETYSAYVNLHSVVINGYVEDNVHIMDPLKGQVIYNADEFFASYYSLGSHAMVIVEE</sequence>
<dbReference type="InterPro" id="IPR041033">
    <property type="entry name" value="SpaA_PFL_dom_1"/>
</dbReference>
<evidence type="ECO:0000259" key="3">
    <source>
        <dbReference type="Pfam" id="PF17802"/>
    </source>
</evidence>
<name>A0A239A6R2_9FIRM</name>
<evidence type="ECO:0000256" key="1">
    <source>
        <dbReference type="SAM" id="Phobius"/>
    </source>
</evidence>
<keyword evidence="1" id="KW-0812">Transmembrane</keyword>
<dbReference type="Pfam" id="PF17802">
    <property type="entry name" value="SpaA"/>
    <property type="match status" value="1"/>
</dbReference>
<feature type="domain" description="SpaA-like prealbumin fold" evidence="3">
    <location>
        <begin position="69"/>
        <end position="156"/>
    </location>
</feature>
<proteinExistence type="predicted"/>
<dbReference type="EMBL" id="FZOJ01000001">
    <property type="protein sequence ID" value="SNR91356.1"/>
    <property type="molecule type" value="Genomic_DNA"/>
</dbReference>
<dbReference type="InterPro" id="IPR013783">
    <property type="entry name" value="Ig-like_fold"/>
</dbReference>
<dbReference type="Gene3D" id="3.90.70.10">
    <property type="entry name" value="Cysteine proteinases"/>
    <property type="match status" value="1"/>
</dbReference>
<organism evidence="4 5">
    <name type="scientific">Anaerovirgula multivorans</name>
    <dbReference type="NCBI Taxonomy" id="312168"/>
    <lineage>
        <taxon>Bacteria</taxon>
        <taxon>Bacillati</taxon>
        <taxon>Bacillota</taxon>
        <taxon>Clostridia</taxon>
        <taxon>Peptostreptococcales</taxon>
        <taxon>Natronincolaceae</taxon>
        <taxon>Anaerovirgula</taxon>
    </lineage>
</organism>
<protein>
    <submittedName>
        <fullName evidence="4">Uncharacterized protein YvpB</fullName>
    </submittedName>
</protein>
<feature type="domain" description="Peptidase C39-like" evidence="2">
    <location>
        <begin position="197"/>
        <end position="361"/>
    </location>
</feature>
<keyword evidence="1" id="KW-0472">Membrane</keyword>
<dbReference type="PANTHER" id="PTHR37806:SF1">
    <property type="entry name" value="PEPTIDASE C39-LIKE DOMAIN-CONTAINING PROTEIN"/>
    <property type="match status" value="1"/>
</dbReference>
<gene>
    <name evidence="4" type="ORF">SAMN05446037_1001383</name>
</gene>
<keyword evidence="5" id="KW-1185">Reference proteome</keyword>
<dbReference type="Pfam" id="PF13529">
    <property type="entry name" value="Peptidase_C39_2"/>
    <property type="match status" value="1"/>
</dbReference>
<accession>A0A239A6R2</accession>
<keyword evidence="1" id="KW-1133">Transmembrane helix</keyword>
<dbReference type="Proteomes" id="UP000198304">
    <property type="component" value="Unassembled WGS sequence"/>
</dbReference>
<dbReference type="InterPro" id="IPR039564">
    <property type="entry name" value="Peptidase_C39-like"/>
</dbReference>
<reference evidence="4 5" key="1">
    <citation type="submission" date="2017-06" db="EMBL/GenBank/DDBJ databases">
        <authorList>
            <person name="Kim H.J."/>
            <person name="Triplett B.A."/>
        </authorList>
    </citation>
    <scope>NUCLEOTIDE SEQUENCE [LARGE SCALE GENOMIC DNA]</scope>
    <source>
        <strain evidence="4 5">SCA</strain>
    </source>
</reference>
<evidence type="ECO:0000313" key="4">
    <source>
        <dbReference type="EMBL" id="SNR91356.1"/>
    </source>
</evidence>
<dbReference type="Gene3D" id="2.60.40.10">
    <property type="entry name" value="Immunoglobulins"/>
    <property type="match status" value="1"/>
</dbReference>
<feature type="transmembrane region" description="Helical" evidence="1">
    <location>
        <begin position="21"/>
        <end position="40"/>
    </location>
</feature>
<dbReference type="AlphaFoldDB" id="A0A239A6R2"/>